<dbReference type="VEuPathDB" id="FungiDB:SDRG_14484"/>
<accession>T0PQF8</accession>
<dbReference type="GeneID" id="19955211"/>
<dbReference type="AlphaFoldDB" id="T0PQF8"/>
<proteinExistence type="predicted"/>
<reference evidence="1 2" key="1">
    <citation type="submission" date="2012-04" db="EMBL/GenBank/DDBJ databases">
        <title>The Genome Sequence of Saprolegnia declina VS20.</title>
        <authorList>
            <consortium name="The Broad Institute Genome Sequencing Platform"/>
            <person name="Russ C."/>
            <person name="Nusbaum C."/>
            <person name="Tyler B."/>
            <person name="van West P."/>
            <person name="Dieguez-Uribeondo J."/>
            <person name="de Bruijn I."/>
            <person name="Tripathy S."/>
            <person name="Jiang R."/>
            <person name="Young S.K."/>
            <person name="Zeng Q."/>
            <person name="Gargeya S."/>
            <person name="Fitzgerald M."/>
            <person name="Haas B."/>
            <person name="Abouelleil A."/>
            <person name="Alvarado L."/>
            <person name="Arachchi H.M."/>
            <person name="Berlin A."/>
            <person name="Chapman S.B."/>
            <person name="Goldberg J."/>
            <person name="Griggs A."/>
            <person name="Gujja S."/>
            <person name="Hansen M."/>
            <person name="Howarth C."/>
            <person name="Imamovic A."/>
            <person name="Larimer J."/>
            <person name="McCowen C."/>
            <person name="Montmayeur A."/>
            <person name="Murphy C."/>
            <person name="Neiman D."/>
            <person name="Pearson M."/>
            <person name="Priest M."/>
            <person name="Roberts A."/>
            <person name="Saif S."/>
            <person name="Shea T."/>
            <person name="Sisk P."/>
            <person name="Sykes S."/>
            <person name="Wortman J."/>
            <person name="Nusbaum C."/>
            <person name="Birren B."/>
        </authorList>
    </citation>
    <scope>NUCLEOTIDE SEQUENCE [LARGE SCALE GENOMIC DNA]</scope>
    <source>
        <strain evidence="1 2">VS20</strain>
    </source>
</reference>
<dbReference type="Proteomes" id="UP000030762">
    <property type="component" value="Unassembled WGS sequence"/>
</dbReference>
<name>T0PQF8_SAPDV</name>
<dbReference type="EMBL" id="JH767203">
    <property type="protein sequence ID" value="EQC27734.1"/>
    <property type="molecule type" value="Genomic_DNA"/>
</dbReference>
<keyword evidence="2" id="KW-1185">Reference proteome</keyword>
<gene>
    <name evidence="1" type="ORF">SDRG_14484</name>
</gene>
<evidence type="ECO:0000313" key="1">
    <source>
        <dbReference type="EMBL" id="EQC27734.1"/>
    </source>
</evidence>
<sequence length="369" mass="41609">MNDEAHWPPSPRSRDLRALLASLPELGRPPKSTASVAIDPTRQVPEMLSSMFLTDELLHMRKEIREQAALLHAKLGAIERLETENDARAKALADRVDSLERRHDEARLGFEKMLHALTQSVEAKLDALEQRVAAQSSLQSLNEDLGRLKLHEKQAAAAELDHQFQHLADQISREARCVAAVATQHDQLVAKMSELEAAWHASAALYDSRITQTLELANALNAGQGLLEEAYKLETQKTIASLRKHHDRVERESSKLHAAHDTQLLQLEVLSRELHTMRDFTQRTSDELKDVVIGVRMQSNSNTSALRTLAEEILKLKRHRAEEFRRASFEELQNHRDDTSDDVVTVLNKALLQSSYAAFVPTKRGPSHK</sequence>
<evidence type="ECO:0000313" key="2">
    <source>
        <dbReference type="Proteomes" id="UP000030762"/>
    </source>
</evidence>
<dbReference type="RefSeq" id="XP_008618839.1">
    <property type="nucleotide sequence ID" value="XM_008620617.1"/>
</dbReference>
<protein>
    <submittedName>
        <fullName evidence="1">Uncharacterized protein</fullName>
    </submittedName>
</protein>
<dbReference type="OrthoDB" id="69494at2759"/>
<organism evidence="1 2">
    <name type="scientific">Saprolegnia diclina (strain VS20)</name>
    <dbReference type="NCBI Taxonomy" id="1156394"/>
    <lineage>
        <taxon>Eukaryota</taxon>
        <taxon>Sar</taxon>
        <taxon>Stramenopiles</taxon>
        <taxon>Oomycota</taxon>
        <taxon>Saprolegniomycetes</taxon>
        <taxon>Saprolegniales</taxon>
        <taxon>Saprolegniaceae</taxon>
        <taxon>Saprolegnia</taxon>
    </lineage>
</organism>